<comment type="caution">
    <text evidence="2">The sequence shown here is derived from an EMBL/GenBank/DDBJ whole genome shotgun (WGS) entry which is preliminary data.</text>
</comment>
<sequence>MNEIKQVISEKKEAHENDENTSELSKSCSTRSWQDGAATRLYEQNGSIDTHANDKKQSNTLEITENSKSTSSLVILAPQRIFCEENKDNSNVAEVNASIASPCICKGKKADDAIEDLRKDKEVAAIFEDNDFEMIESIKSEEKIEEIFNVIDPCDETYESYMIDTDDMNYCYERMLQINSKFENTSERVYEGKDRVNKVLEALNLDKENSHDEIINLIKENSTDPNSRVSRYQFKLSNYDFSIQYKQGTTNVVADCLSRNPIIESVNIVETRSRTIKTKPVNYKLTRTRNTKPKQLSEDKTSDVNDKEDKAVEVEHGDAGQAISESKLTDNAVEVERGVAGQAITEPKQSMTDKEMTASEIVNTESNTTLDPIIEGKGLLVQVHHIEDSIRRLFVQHYHLGRRGRGLLVQINHLGRRGRGLLVQINHSGRRHKGFMLNQSI</sequence>
<evidence type="ECO:0000313" key="2">
    <source>
        <dbReference type="EMBL" id="KAL3402102.1"/>
    </source>
</evidence>
<evidence type="ECO:0000256" key="1">
    <source>
        <dbReference type="SAM" id="MobiDB-lite"/>
    </source>
</evidence>
<gene>
    <name evidence="2" type="ORF">TKK_004879</name>
</gene>
<feature type="compositionally biased region" description="Basic and acidic residues" evidence="1">
    <location>
        <begin position="8"/>
        <end position="18"/>
    </location>
</feature>
<evidence type="ECO:0000313" key="3">
    <source>
        <dbReference type="Proteomes" id="UP001627154"/>
    </source>
</evidence>
<accession>A0ABD2XBG5</accession>
<dbReference type="AlphaFoldDB" id="A0ABD2XBG5"/>
<organism evidence="2 3">
    <name type="scientific">Trichogramma kaykai</name>
    <dbReference type="NCBI Taxonomy" id="54128"/>
    <lineage>
        <taxon>Eukaryota</taxon>
        <taxon>Metazoa</taxon>
        <taxon>Ecdysozoa</taxon>
        <taxon>Arthropoda</taxon>
        <taxon>Hexapoda</taxon>
        <taxon>Insecta</taxon>
        <taxon>Pterygota</taxon>
        <taxon>Neoptera</taxon>
        <taxon>Endopterygota</taxon>
        <taxon>Hymenoptera</taxon>
        <taxon>Apocrita</taxon>
        <taxon>Proctotrupomorpha</taxon>
        <taxon>Chalcidoidea</taxon>
        <taxon>Trichogrammatidae</taxon>
        <taxon>Trichogramma</taxon>
    </lineage>
</organism>
<dbReference type="Proteomes" id="UP001627154">
    <property type="component" value="Unassembled WGS sequence"/>
</dbReference>
<feature type="region of interest" description="Disordered" evidence="1">
    <location>
        <begin position="1"/>
        <end position="30"/>
    </location>
</feature>
<protein>
    <submittedName>
        <fullName evidence="2">Uncharacterized protein</fullName>
    </submittedName>
</protein>
<dbReference type="EMBL" id="JBJJXI010000039">
    <property type="protein sequence ID" value="KAL3402102.1"/>
    <property type="molecule type" value="Genomic_DNA"/>
</dbReference>
<proteinExistence type="predicted"/>
<reference evidence="2 3" key="1">
    <citation type="journal article" date="2024" name="bioRxiv">
        <title>A reference genome for Trichogramma kaykai: A tiny desert-dwelling parasitoid wasp with competing sex-ratio distorters.</title>
        <authorList>
            <person name="Culotta J."/>
            <person name="Lindsey A.R."/>
        </authorList>
    </citation>
    <scope>NUCLEOTIDE SEQUENCE [LARGE SCALE GENOMIC DNA]</scope>
    <source>
        <strain evidence="2 3">KSX58</strain>
    </source>
</reference>
<name>A0ABD2XBG5_9HYME</name>
<keyword evidence="3" id="KW-1185">Reference proteome</keyword>
<feature type="region of interest" description="Disordered" evidence="1">
    <location>
        <begin position="288"/>
        <end position="308"/>
    </location>
</feature>
<feature type="compositionally biased region" description="Basic and acidic residues" evidence="1">
    <location>
        <begin position="295"/>
        <end position="308"/>
    </location>
</feature>